<dbReference type="InterPro" id="IPR002071">
    <property type="entry name" value="Thermonucl_AS"/>
</dbReference>
<evidence type="ECO:0000256" key="2">
    <source>
        <dbReference type="ARBA" id="ARBA00022759"/>
    </source>
</evidence>
<evidence type="ECO:0000313" key="5">
    <source>
        <dbReference type="EMBL" id="CAG9931459.1"/>
    </source>
</evidence>
<dbReference type="RefSeq" id="WP_239795562.1">
    <property type="nucleotide sequence ID" value="NZ_OU912926.1"/>
</dbReference>
<evidence type="ECO:0000313" key="6">
    <source>
        <dbReference type="Proteomes" id="UP000839052"/>
    </source>
</evidence>
<evidence type="ECO:0000256" key="1">
    <source>
        <dbReference type="ARBA" id="ARBA00022722"/>
    </source>
</evidence>
<protein>
    <submittedName>
        <fullName evidence="5">Endonuclease YncB, thermonuclease family</fullName>
    </submittedName>
</protein>
<keyword evidence="6" id="KW-1185">Reference proteome</keyword>
<sequence>MKSILDIGLVTVLFLLGTLNAAYAEEFSAKVIVVIDGDTVLILRGNKQIKVRLAGIDAPEKMQAFGENSTQSLAELVLHKQVRVDSQAMDSYGRMVAQIKVDELNVNYEQVQRGMAWAYSRFNRSKTLLILQNGAMEAKRGLWAQADPIPPKEWRKTHATSQQQYGVQNDICGSKRYCSQMSSCNEANFYLSHCNARSLDKNHNGVPCENLCGATK</sequence>
<keyword evidence="1" id="KW-0540">Nuclease</keyword>
<dbReference type="Pfam" id="PF00565">
    <property type="entry name" value="SNase"/>
    <property type="match status" value="1"/>
</dbReference>
<keyword evidence="2 5" id="KW-0255">Endonuclease</keyword>
<evidence type="ECO:0000256" key="3">
    <source>
        <dbReference type="ARBA" id="ARBA00022801"/>
    </source>
</evidence>
<dbReference type="GO" id="GO:0004519">
    <property type="term" value="F:endonuclease activity"/>
    <property type="evidence" value="ECO:0007669"/>
    <property type="project" value="UniProtKB-KW"/>
</dbReference>
<evidence type="ECO:0000259" key="4">
    <source>
        <dbReference type="PROSITE" id="PS50830"/>
    </source>
</evidence>
<dbReference type="PROSITE" id="PS01123">
    <property type="entry name" value="TNASE_1"/>
    <property type="match status" value="1"/>
</dbReference>
<dbReference type="Proteomes" id="UP000839052">
    <property type="component" value="Chromosome"/>
</dbReference>
<proteinExistence type="predicted"/>
<gene>
    <name evidence="5" type="ORF">NTG6680_0206</name>
</gene>
<name>A0ABM8YVG8_9PROT</name>
<dbReference type="SUPFAM" id="SSF50199">
    <property type="entry name" value="Staphylococcal nuclease"/>
    <property type="match status" value="1"/>
</dbReference>
<dbReference type="Gene3D" id="2.40.50.90">
    <property type="match status" value="1"/>
</dbReference>
<dbReference type="InterPro" id="IPR035437">
    <property type="entry name" value="SNase_OB-fold_sf"/>
</dbReference>
<dbReference type="InterPro" id="IPR016071">
    <property type="entry name" value="Staphylococal_nuclease_OB-fold"/>
</dbReference>
<dbReference type="EMBL" id="OU912926">
    <property type="protein sequence ID" value="CAG9931459.1"/>
    <property type="molecule type" value="Genomic_DNA"/>
</dbReference>
<feature type="domain" description="TNase-like" evidence="4">
    <location>
        <begin position="25"/>
        <end position="145"/>
    </location>
</feature>
<dbReference type="PANTHER" id="PTHR12302">
    <property type="entry name" value="EBNA2 BINDING PROTEIN P100"/>
    <property type="match status" value="1"/>
</dbReference>
<dbReference type="PROSITE" id="PS50830">
    <property type="entry name" value="TNASE_3"/>
    <property type="match status" value="1"/>
</dbReference>
<dbReference type="SMART" id="SM00318">
    <property type="entry name" value="SNc"/>
    <property type="match status" value="1"/>
</dbReference>
<organism evidence="5 6">
    <name type="scientific">Candidatus Nitrotoga arctica</name>
    <dbReference type="NCBI Taxonomy" id="453162"/>
    <lineage>
        <taxon>Bacteria</taxon>
        <taxon>Pseudomonadati</taxon>
        <taxon>Pseudomonadota</taxon>
        <taxon>Betaproteobacteria</taxon>
        <taxon>Nitrosomonadales</taxon>
        <taxon>Gallionellaceae</taxon>
        <taxon>Candidatus Nitrotoga</taxon>
    </lineage>
</organism>
<accession>A0ABM8YVG8</accession>
<dbReference type="Pfam" id="PF05901">
    <property type="entry name" value="Excalibur"/>
    <property type="match status" value="1"/>
</dbReference>
<keyword evidence="3" id="KW-0378">Hydrolase</keyword>
<reference evidence="5 6" key="1">
    <citation type="submission" date="2021-10" db="EMBL/GenBank/DDBJ databases">
        <authorList>
            <person name="Koch H."/>
        </authorList>
    </citation>
    <scope>NUCLEOTIDE SEQUENCE [LARGE SCALE GENOMIC DNA]</scope>
    <source>
        <strain evidence="5">6680</strain>
    </source>
</reference>
<dbReference type="PANTHER" id="PTHR12302:SF3">
    <property type="entry name" value="SERINE_THREONINE-PROTEIN KINASE 31"/>
    <property type="match status" value="1"/>
</dbReference>
<dbReference type="InterPro" id="IPR008613">
    <property type="entry name" value="Excalibur_Ca-bd_domain"/>
</dbReference>